<keyword evidence="12" id="KW-0675">Receptor</keyword>
<keyword evidence="4 8" id="KW-0812">Transmembrane</keyword>
<comment type="similarity">
    <text evidence="8 9">Belongs to the TonB-dependent receptor family.</text>
</comment>
<evidence type="ECO:0000256" key="2">
    <source>
        <dbReference type="ARBA" id="ARBA00022448"/>
    </source>
</evidence>
<evidence type="ECO:0000256" key="9">
    <source>
        <dbReference type="RuleBase" id="RU003357"/>
    </source>
</evidence>
<keyword evidence="2 8" id="KW-0813">Transport</keyword>
<dbReference type="KEGG" id="slom:PXH66_13185"/>
<feature type="domain" description="TonB-dependent receptor plug" evidence="11">
    <location>
        <begin position="164"/>
        <end position="263"/>
    </location>
</feature>
<dbReference type="Pfam" id="PF07715">
    <property type="entry name" value="Plug"/>
    <property type="match status" value="1"/>
</dbReference>
<dbReference type="GO" id="GO:0009279">
    <property type="term" value="C:cell outer membrane"/>
    <property type="evidence" value="ECO:0007669"/>
    <property type="project" value="UniProtKB-SubCell"/>
</dbReference>
<evidence type="ECO:0000259" key="10">
    <source>
        <dbReference type="Pfam" id="PF00593"/>
    </source>
</evidence>
<dbReference type="RefSeq" id="WP_330928637.1">
    <property type="nucleotide sequence ID" value="NZ_CP119075.1"/>
</dbReference>
<proteinExistence type="inferred from homology"/>
<evidence type="ECO:0000256" key="5">
    <source>
        <dbReference type="ARBA" id="ARBA00023077"/>
    </source>
</evidence>
<dbReference type="InterPro" id="IPR039426">
    <property type="entry name" value="TonB-dep_rcpt-like"/>
</dbReference>
<dbReference type="InterPro" id="IPR013784">
    <property type="entry name" value="Carb-bd-like_fold"/>
</dbReference>
<dbReference type="SUPFAM" id="SSF49452">
    <property type="entry name" value="Starch-binding domain-like"/>
    <property type="match status" value="1"/>
</dbReference>
<keyword evidence="13" id="KW-1185">Reference proteome</keyword>
<reference evidence="12" key="1">
    <citation type="submission" date="2023-03" db="EMBL/GenBank/DDBJ databases">
        <title>Lomoglobus Profundus gen. nov., sp. nov., a novel member of the phylum Verrucomicrobia, isolated from deep-marine sediment of South China Sea.</title>
        <authorList>
            <person name="Ahmad T."/>
            <person name="Ishaq S.E."/>
            <person name="Wang F."/>
        </authorList>
    </citation>
    <scope>NUCLEOTIDE SEQUENCE</scope>
    <source>
        <strain evidence="12">LMO-M01</strain>
    </source>
</reference>
<dbReference type="Gene3D" id="2.60.40.1120">
    <property type="entry name" value="Carboxypeptidase-like, regulatory domain"/>
    <property type="match status" value="1"/>
</dbReference>
<evidence type="ECO:0000256" key="4">
    <source>
        <dbReference type="ARBA" id="ARBA00022692"/>
    </source>
</evidence>
<dbReference type="Proteomes" id="UP001218638">
    <property type="component" value="Chromosome"/>
</dbReference>
<evidence type="ECO:0000313" key="13">
    <source>
        <dbReference type="Proteomes" id="UP001218638"/>
    </source>
</evidence>
<keyword evidence="7 8" id="KW-0998">Cell outer membrane</keyword>
<dbReference type="InterPro" id="IPR000531">
    <property type="entry name" value="Beta-barrel_TonB"/>
</dbReference>
<evidence type="ECO:0000256" key="8">
    <source>
        <dbReference type="PROSITE-ProRule" id="PRU01360"/>
    </source>
</evidence>
<dbReference type="Pfam" id="PF13620">
    <property type="entry name" value="CarboxypepD_reg"/>
    <property type="match status" value="1"/>
</dbReference>
<comment type="subcellular location">
    <subcellularLocation>
        <location evidence="1 8">Cell outer membrane</location>
        <topology evidence="1 8">Multi-pass membrane protein</topology>
    </subcellularLocation>
</comment>
<evidence type="ECO:0000313" key="12">
    <source>
        <dbReference type="EMBL" id="WED63285.1"/>
    </source>
</evidence>
<dbReference type="Gene3D" id="2.40.170.20">
    <property type="entry name" value="TonB-dependent receptor, beta-barrel domain"/>
    <property type="match status" value="1"/>
</dbReference>
<keyword evidence="3 8" id="KW-1134">Transmembrane beta strand</keyword>
<evidence type="ECO:0000256" key="1">
    <source>
        <dbReference type="ARBA" id="ARBA00004571"/>
    </source>
</evidence>
<dbReference type="NCBIfam" id="TIGR01782">
    <property type="entry name" value="TonB-Xanth-Caul"/>
    <property type="match status" value="1"/>
</dbReference>
<dbReference type="PROSITE" id="PS52016">
    <property type="entry name" value="TONB_DEPENDENT_REC_3"/>
    <property type="match status" value="1"/>
</dbReference>
<dbReference type="InterPro" id="IPR036942">
    <property type="entry name" value="Beta-barrel_TonB_sf"/>
</dbReference>
<gene>
    <name evidence="12" type="ORF">PXH66_13185</name>
</gene>
<dbReference type="PANTHER" id="PTHR40980">
    <property type="entry name" value="PLUG DOMAIN-CONTAINING PROTEIN"/>
    <property type="match status" value="1"/>
</dbReference>
<name>A0AAE9ZQM1_9BACT</name>
<evidence type="ECO:0000256" key="7">
    <source>
        <dbReference type="ARBA" id="ARBA00023237"/>
    </source>
</evidence>
<dbReference type="InterPro" id="IPR012910">
    <property type="entry name" value="Plug_dom"/>
</dbReference>
<dbReference type="Gene3D" id="2.170.130.10">
    <property type="entry name" value="TonB-dependent receptor, plug domain"/>
    <property type="match status" value="1"/>
</dbReference>
<dbReference type="InterPro" id="IPR037066">
    <property type="entry name" value="Plug_dom_sf"/>
</dbReference>
<dbReference type="GO" id="GO:0030246">
    <property type="term" value="F:carbohydrate binding"/>
    <property type="evidence" value="ECO:0007669"/>
    <property type="project" value="InterPro"/>
</dbReference>
<dbReference type="InterPro" id="IPR010104">
    <property type="entry name" value="TonB_rcpt_bac"/>
</dbReference>
<dbReference type="EMBL" id="CP119075">
    <property type="protein sequence ID" value="WED63285.1"/>
    <property type="molecule type" value="Genomic_DNA"/>
</dbReference>
<accession>A0AAE9ZQM1</accession>
<keyword evidence="5 9" id="KW-0798">TonB box</keyword>
<dbReference type="AlphaFoldDB" id="A0AAE9ZQM1"/>
<dbReference type="Pfam" id="PF00593">
    <property type="entry name" value="TonB_dep_Rec_b-barrel"/>
    <property type="match status" value="1"/>
</dbReference>
<evidence type="ECO:0000256" key="3">
    <source>
        <dbReference type="ARBA" id="ARBA00022452"/>
    </source>
</evidence>
<protein>
    <submittedName>
        <fullName evidence="12">TonB-dependent receptor</fullName>
    </submittedName>
</protein>
<dbReference type="SUPFAM" id="SSF56935">
    <property type="entry name" value="Porins"/>
    <property type="match status" value="1"/>
</dbReference>
<organism evidence="12 13">
    <name type="scientific">Synoicihabitans lomoniglobus</name>
    <dbReference type="NCBI Taxonomy" id="2909285"/>
    <lineage>
        <taxon>Bacteria</taxon>
        <taxon>Pseudomonadati</taxon>
        <taxon>Verrucomicrobiota</taxon>
        <taxon>Opitutia</taxon>
        <taxon>Opitutales</taxon>
        <taxon>Opitutaceae</taxon>
        <taxon>Synoicihabitans</taxon>
    </lineage>
</organism>
<dbReference type="PANTHER" id="PTHR40980:SF4">
    <property type="entry name" value="TONB-DEPENDENT RECEPTOR-LIKE BETA-BARREL DOMAIN-CONTAINING PROTEIN"/>
    <property type="match status" value="1"/>
</dbReference>
<evidence type="ECO:0000256" key="6">
    <source>
        <dbReference type="ARBA" id="ARBA00023136"/>
    </source>
</evidence>
<keyword evidence="6 8" id="KW-0472">Membrane</keyword>
<evidence type="ECO:0000259" key="11">
    <source>
        <dbReference type="Pfam" id="PF07715"/>
    </source>
</evidence>
<feature type="domain" description="TonB-dependent receptor-like beta-barrel" evidence="10">
    <location>
        <begin position="447"/>
        <end position="982"/>
    </location>
</feature>
<sequence>MSEYSILRDRTVPSVRFVCLRAGFLALLSLVLAVSTSWAQSGTATVTGRVNNAITGNYLTNAKITVVDTGKTVFTNAYGEFRVAGIPPGEVTLEVFYTGLDVSSQKVTVTAGETVVRNVSLNDAGRYGDTADDTVVLDAFLVQATEQAADAVAINEQRFSTNLKNVVSADAFGDVTEGNPGEFLKYLPGVSVDYVAADVRSVSVRGFGSAFTSVNVDGNRMASAASSGASRSFELEQVSMNNVARLEVVKVPVPSMPADSLGGSVNLVSKNAFERDGAEFSYRVYTSISSEDLSLGKSPGPSVEMSRKIRPGFDFSYTNPLSSNFGLILNGLHSDQFNEQHRSRASWQTSGGAVASPENPYMRTYTVQDGPKETQRDSFGLNLDWKVAERSVLSFGYQWNDYDSFFGNRNYNINAGSNVTDFSPTYTNGRAGAGEVTGGMSFRNKFGTTNHANLNYKFFGDDVEIAAGAFYSYATNKYRDVQNGHFSGVNTRMRSLTISHQNIDGINPPDMTIRNNAGADVDWTDLANYRLRSVRAQEFDSWDEFTGGNVDLTKTFSGLGVPFELKAGVNVRQQQRDIIRRQDDYDYLGPDGVAESADDSALPFADTVYVNQDPHYGLPSPQYVDPYKVYQHFLAHPNYFRANVNNWQNRAQNDYNLTEKIEAAYIQGDWDFLDGKMKFLTGVRYEKTNIDGIGFIYNPDGHLDANGNPLTNDVYTQRRLQYQRRAARVSSDYDGLYPSAHLVYNFNENLILRVAFAQTIGRPDFDEILPGTVIDPDDTAAAGEPGGDITVRNTGLKPYSANNFDVSLEYYFEPAGVVSLGVFHKDVTDFFGAVAKFVDQADLVAYNLDPQYLGYNLSTTTNSGDAQISGVEFNYSQQLVMLPGFAKNLSVFANGTFLDLKGGVTADFSGFIEQTANWGVSYGGQKFNAKIKWNYRGEQFRSFQSAYGPGGAEYYDDRVYLDLNFDYQFNSRLTAFINARNVLNVPQLLQRYGDNSPKHTYSYQEEEFGVQFALGIKGKF</sequence>